<comment type="catalytic activity">
    <reaction evidence="7">
        <text>L-threonyl-[protein] + ATP = O-phospho-L-threonyl-[protein] + ADP + H(+)</text>
        <dbReference type="Rhea" id="RHEA:46608"/>
        <dbReference type="Rhea" id="RHEA-COMP:11060"/>
        <dbReference type="Rhea" id="RHEA-COMP:11605"/>
        <dbReference type="ChEBI" id="CHEBI:15378"/>
        <dbReference type="ChEBI" id="CHEBI:30013"/>
        <dbReference type="ChEBI" id="CHEBI:30616"/>
        <dbReference type="ChEBI" id="CHEBI:61977"/>
        <dbReference type="ChEBI" id="CHEBI:456216"/>
        <dbReference type="EC" id="2.7.11.1"/>
    </reaction>
</comment>
<evidence type="ECO:0000256" key="9">
    <source>
        <dbReference type="PROSITE-ProRule" id="PRU10141"/>
    </source>
</evidence>
<dbReference type="GO" id="GO:0004674">
    <property type="term" value="F:protein serine/threonine kinase activity"/>
    <property type="evidence" value="ECO:0007669"/>
    <property type="project" value="UniProtKB-KW"/>
</dbReference>
<dbReference type="InterPro" id="IPR000719">
    <property type="entry name" value="Prot_kinase_dom"/>
</dbReference>
<evidence type="ECO:0000256" key="10">
    <source>
        <dbReference type="RuleBase" id="RU000304"/>
    </source>
</evidence>
<feature type="binding site" evidence="9">
    <location>
        <position position="80"/>
    </location>
    <ligand>
        <name>ATP</name>
        <dbReference type="ChEBI" id="CHEBI:30616"/>
    </ligand>
</feature>
<reference evidence="12" key="1">
    <citation type="submission" date="2014-11" db="EMBL/GenBank/DDBJ databases">
        <authorList>
            <person name="Geib S."/>
        </authorList>
    </citation>
    <scope>NUCLEOTIDE SEQUENCE</scope>
</reference>
<dbReference type="EC" id="2.7.11.1" evidence="1"/>
<evidence type="ECO:0000256" key="4">
    <source>
        <dbReference type="ARBA" id="ARBA00022741"/>
    </source>
</evidence>
<evidence type="ECO:0000256" key="1">
    <source>
        <dbReference type="ARBA" id="ARBA00012513"/>
    </source>
</evidence>
<dbReference type="SMART" id="SM00220">
    <property type="entry name" value="S_TKc"/>
    <property type="match status" value="1"/>
</dbReference>
<dbReference type="PROSITE" id="PS00107">
    <property type="entry name" value="PROTEIN_KINASE_ATP"/>
    <property type="match status" value="1"/>
</dbReference>
<evidence type="ECO:0000256" key="2">
    <source>
        <dbReference type="ARBA" id="ARBA00022527"/>
    </source>
</evidence>
<evidence type="ECO:0000256" key="5">
    <source>
        <dbReference type="ARBA" id="ARBA00022777"/>
    </source>
</evidence>
<sequence length="458" mass="52552">MHFFSLQYFNINISDNYCTQFRALLQVPPNSEQAIVLNTPNRNEILKDGLPTHTKYKILGRGAFGTVFKAIYRGEPVAVKIVRNVSKANDQSMRSEMHILGWKHRNIIRILKVETTPNFGIVIMERLVGQSLQEILEATMLPLQHRIYITLDILSALSYCHKRSLLHLDVKPQNVLISFVGMQQNLRDETLSNAFRHRQYVCKLCDFGASLKIDSPTPSPKGNARGTMRYMAPEALREEPLTPATDIYSLGITMWQMRQRRLPYHSIACNEVVAYQVVKNKLRPDSATPNNTTNCTSALHRHHKCYCANFTAEEITYHSLVQLTNVLNRTKQPEEQLRFSDCGADQVELHQATVRRPFASLNAKMNVMRNLSAELNCTNSPVAQKSPANERPMLIQRQQQQRKKSDVVDLLALFEDILRLSDCNKEQSYETIYKACWCDEPTLRPNALLLRKRLVELL</sequence>
<keyword evidence="2 10" id="KW-0723">Serine/threonine-protein kinase</keyword>
<comment type="catalytic activity">
    <reaction evidence="8">
        <text>L-seryl-[protein] + ATP = O-phospho-L-seryl-[protein] + ADP + H(+)</text>
        <dbReference type="Rhea" id="RHEA:17989"/>
        <dbReference type="Rhea" id="RHEA-COMP:9863"/>
        <dbReference type="Rhea" id="RHEA-COMP:11604"/>
        <dbReference type="ChEBI" id="CHEBI:15378"/>
        <dbReference type="ChEBI" id="CHEBI:29999"/>
        <dbReference type="ChEBI" id="CHEBI:30616"/>
        <dbReference type="ChEBI" id="CHEBI:83421"/>
        <dbReference type="ChEBI" id="CHEBI:456216"/>
        <dbReference type="EC" id="2.7.11.1"/>
    </reaction>
</comment>
<evidence type="ECO:0000256" key="7">
    <source>
        <dbReference type="ARBA" id="ARBA00047899"/>
    </source>
</evidence>
<keyword evidence="6 9" id="KW-0067">ATP-binding</keyword>
<protein>
    <recommendedName>
        <fullName evidence="1">non-specific serine/threonine protein kinase</fullName>
        <ecNumber evidence="1">2.7.11.1</ecNumber>
    </recommendedName>
</protein>
<keyword evidence="3" id="KW-0808">Transferase</keyword>
<dbReference type="PROSITE" id="PS00108">
    <property type="entry name" value="PROTEIN_KINASE_ST"/>
    <property type="match status" value="1"/>
</dbReference>
<name>A0A0A1XGM4_ZEUCU</name>
<dbReference type="GO" id="GO:0005524">
    <property type="term" value="F:ATP binding"/>
    <property type="evidence" value="ECO:0007669"/>
    <property type="project" value="UniProtKB-UniRule"/>
</dbReference>
<organism evidence="12">
    <name type="scientific">Zeugodacus cucurbitae</name>
    <name type="common">Melon fruit fly</name>
    <name type="synonym">Bactrocera cucurbitae</name>
    <dbReference type="NCBI Taxonomy" id="28588"/>
    <lineage>
        <taxon>Eukaryota</taxon>
        <taxon>Metazoa</taxon>
        <taxon>Ecdysozoa</taxon>
        <taxon>Arthropoda</taxon>
        <taxon>Hexapoda</taxon>
        <taxon>Insecta</taxon>
        <taxon>Pterygota</taxon>
        <taxon>Neoptera</taxon>
        <taxon>Endopterygota</taxon>
        <taxon>Diptera</taxon>
        <taxon>Brachycera</taxon>
        <taxon>Muscomorpha</taxon>
        <taxon>Tephritoidea</taxon>
        <taxon>Tephritidae</taxon>
        <taxon>Zeugodacus</taxon>
        <taxon>Zeugodacus</taxon>
    </lineage>
</organism>
<proteinExistence type="inferred from homology"/>
<evidence type="ECO:0000256" key="3">
    <source>
        <dbReference type="ARBA" id="ARBA00022679"/>
    </source>
</evidence>
<dbReference type="InterPro" id="IPR008271">
    <property type="entry name" value="Ser/Thr_kinase_AS"/>
</dbReference>
<evidence type="ECO:0000256" key="8">
    <source>
        <dbReference type="ARBA" id="ARBA00048679"/>
    </source>
</evidence>
<dbReference type="InterPro" id="IPR051681">
    <property type="entry name" value="Ser/Thr_Kinases-Pseudokinases"/>
</dbReference>
<dbReference type="PROSITE" id="PS50011">
    <property type="entry name" value="PROTEIN_KINASE_DOM"/>
    <property type="match status" value="1"/>
</dbReference>
<dbReference type="PANTHER" id="PTHR44329:SF285">
    <property type="entry name" value="V-MOS MOLONEY MURINE SARCOMA VIRAL ONCO HOMOLOG"/>
    <property type="match status" value="1"/>
</dbReference>
<dbReference type="Pfam" id="PF00069">
    <property type="entry name" value="Pkinase"/>
    <property type="match status" value="1"/>
</dbReference>
<dbReference type="AlphaFoldDB" id="A0A0A1XGM4"/>
<gene>
    <name evidence="12" type="primary">V-MOS_0</name>
    <name evidence="12" type="ORF">g.29767</name>
</gene>
<feature type="domain" description="Protein kinase" evidence="11">
    <location>
        <begin position="53"/>
        <end position="458"/>
    </location>
</feature>
<keyword evidence="5 12" id="KW-0418">Kinase</keyword>
<comment type="similarity">
    <text evidence="10">Belongs to the protein kinase superfamily.</text>
</comment>
<accession>A0A0A1XGM4</accession>
<evidence type="ECO:0000256" key="6">
    <source>
        <dbReference type="ARBA" id="ARBA00022840"/>
    </source>
</evidence>
<dbReference type="Gene3D" id="3.30.200.20">
    <property type="entry name" value="Phosphorylase Kinase, domain 1"/>
    <property type="match status" value="1"/>
</dbReference>
<keyword evidence="4 9" id="KW-0547">Nucleotide-binding</keyword>
<dbReference type="InterPro" id="IPR011009">
    <property type="entry name" value="Kinase-like_dom_sf"/>
</dbReference>
<dbReference type="PANTHER" id="PTHR44329">
    <property type="entry name" value="SERINE/THREONINE-PROTEIN KINASE TNNI3K-RELATED"/>
    <property type="match status" value="1"/>
</dbReference>
<reference evidence="12" key="2">
    <citation type="journal article" date="2015" name="Gigascience">
        <title>Reconstructing a comprehensive transcriptome assembly of a white-pupal translocated strain of the pest fruit fly Bactrocera cucurbitae.</title>
        <authorList>
            <person name="Sim S.B."/>
            <person name="Calla B."/>
            <person name="Hall B."/>
            <person name="DeRego T."/>
            <person name="Geib S.M."/>
        </authorList>
    </citation>
    <scope>NUCLEOTIDE SEQUENCE</scope>
</reference>
<dbReference type="SUPFAM" id="SSF56112">
    <property type="entry name" value="Protein kinase-like (PK-like)"/>
    <property type="match status" value="1"/>
</dbReference>
<evidence type="ECO:0000259" key="11">
    <source>
        <dbReference type="PROSITE" id="PS50011"/>
    </source>
</evidence>
<dbReference type="InterPro" id="IPR017441">
    <property type="entry name" value="Protein_kinase_ATP_BS"/>
</dbReference>
<dbReference type="EMBL" id="GBXI01004222">
    <property type="protein sequence ID" value="JAD10070.1"/>
    <property type="molecule type" value="Transcribed_RNA"/>
</dbReference>
<dbReference type="Gene3D" id="1.10.510.10">
    <property type="entry name" value="Transferase(Phosphotransferase) domain 1"/>
    <property type="match status" value="1"/>
</dbReference>
<evidence type="ECO:0000313" key="12">
    <source>
        <dbReference type="EMBL" id="JAD10070.1"/>
    </source>
</evidence>